<sequence>MPNHTVKQPIPGARVSMEGASTDSMVSLYADMVSLSTSITWSTGNMTNAAYHQDEPSMLSSHGYAIARHAVPVSATGGQSIVADNISIRPQITANNPGTLTLNSDLTGTTKFRLIPSPLTDSARRPGEAVYSRRIPRYASASYSSSSSPQLRPLHIAIVYLSYGILLIHYDTFPLSATVTTFSDMPSVPFSTVSFRSSCTIWLPMGTFVIL</sequence>
<dbReference type="EMBL" id="JACAZE010000001">
    <property type="protein sequence ID" value="KAF7322255.1"/>
    <property type="molecule type" value="Genomic_DNA"/>
</dbReference>
<reference evidence="1" key="1">
    <citation type="submission" date="2020-05" db="EMBL/GenBank/DDBJ databases">
        <title>Mycena genomes resolve the evolution of fungal bioluminescence.</title>
        <authorList>
            <person name="Tsai I.J."/>
        </authorList>
    </citation>
    <scope>NUCLEOTIDE SEQUENCE</scope>
    <source>
        <strain evidence="1">110903Hualien_Pintung</strain>
    </source>
</reference>
<accession>A0A8H6TV13</accession>
<proteinExistence type="predicted"/>
<name>A0A8H6TV13_MYCCL</name>
<evidence type="ECO:0000313" key="1">
    <source>
        <dbReference type="EMBL" id="KAF7322255.1"/>
    </source>
</evidence>
<dbReference type="Proteomes" id="UP000613580">
    <property type="component" value="Unassembled WGS sequence"/>
</dbReference>
<gene>
    <name evidence="1" type="ORF">HMN09_00002700</name>
</gene>
<evidence type="ECO:0000313" key="2">
    <source>
        <dbReference type="Proteomes" id="UP000613580"/>
    </source>
</evidence>
<dbReference type="AlphaFoldDB" id="A0A8H6TV13"/>
<keyword evidence="2" id="KW-1185">Reference proteome</keyword>
<organism evidence="1 2">
    <name type="scientific">Mycena chlorophos</name>
    <name type="common">Agaric fungus</name>
    <name type="synonym">Agaricus chlorophos</name>
    <dbReference type="NCBI Taxonomy" id="658473"/>
    <lineage>
        <taxon>Eukaryota</taxon>
        <taxon>Fungi</taxon>
        <taxon>Dikarya</taxon>
        <taxon>Basidiomycota</taxon>
        <taxon>Agaricomycotina</taxon>
        <taxon>Agaricomycetes</taxon>
        <taxon>Agaricomycetidae</taxon>
        <taxon>Agaricales</taxon>
        <taxon>Marasmiineae</taxon>
        <taxon>Mycenaceae</taxon>
        <taxon>Mycena</taxon>
    </lineage>
</organism>
<protein>
    <submittedName>
        <fullName evidence="1">Uncharacterized protein</fullName>
    </submittedName>
</protein>
<comment type="caution">
    <text evidence="1">The sequence shown here is derived from an EMBL/GenBank/DDBJ whole genome shotgun (WGS) entry which is preliminary data.</text>
</comment>